<keyword evidence="6 9" id="KW-1133">Transmembrane helix</keyword>
<comment type="caution">
    <text evidence="11">The sequence shown here is derived from an EMBL/GenBank/DDBJ whole genome shotgun (WGS) entry which is preliminary data.</text>
</comment>
<evidence type="ECO:0000256" key="3">
    <source>
        <dbReference type="ARBA" id="ARBA00022475"/>
    </source>
</evidence>
<evidence type="ECO:0000256" key="9">
    <source>
        <dbReference type="SAM" id="Phobius"/>
    </source>
</evidence>
<reference evidence="11" key="2">
    <citation type="submission" date="2020-09" db="EMBL/GenBank/DDBJ databases">
        <authorList>
            <person name="Sun Q."/>
            <person name="Zhou Y."/>
        </authorList>
    </citation>
    <scope>NUCLEOTIDE SEQUENCE</scope>
    <source>
        <strain evidence="11">CGMCC 1.12754</strain>
    </source>
</reference>
<dbReference type="GO" id="GO:0015740">
    <property type="term" value="P:C4-dicarboxylate transport"/>
    <property type="evidence" value="ECO:0007669"/>
    <property type="project" value="TreeGrafter"/>
</dbReference>
<feature type="transmembrane region" description="Helical" evidence="9">
    <location>
        <begin position="125"/>
        <end position="149"/>
    </location>
</feature>
<dbReference type="AlphaFoldDB" id="A0A917HMB0"/>
<dbReference type="InterPro" id="IPR055348">
    <property type="entry name" value="DctQ"/>
</dbReference>
<keyword evidence="12" id="KW-1185">Reference proteome</keyword>
<sequence>MKAIKILTRILEILTVLTFSALIIVVLIQIIGRYTPLSYVWTEELTRYLFVYTIAFGAPVAMERRGYIRVDLLVDFLPEKFKKYYDAFIYLVLGAFSAMLVTYAYDFALLGEGQTSATIKVEMFYIYLSMVIALVFLAIYSFVNIYHILMGNTTEEKEEGVEV</sequence>
<dbReference type="GO" id="GO:0005886">
    <property type="term" value="C:plasma membrane"/>
    <property type="evidence" value="ECO:0007669"/>
    <property type="project" value="UniProtKB-SubCell"/>
</dbReference>
<feature type="transmembrane region" description="Helical" evidence="9">
    <location>
        <begin position="45"/>
        <end position="63"/>
    </location>
</feature>
<dbReference type="Pfam" id="PF04290">
    <property type="entry name" value="DctQ"/>
    <property type="match status" value="1"/>
</dbReference>
<feature type="domain" description="Tripartite ATP-independent periplasmic transporters DctQ component" evidence="10">
    <location>
        <begin position="22"/>
        <end position="148"/>
    </location>
</feature>
<keyword evidence="2" id="KW-0813">Transport</keyword>
<protein>
    <submittedName>
        <fullName evidence="11">TRAP transporter small permease protein</fullName>
    </submittedName>
</protein>
<evidence type="ECO:0000256" key="5">
    <source>
        <dbReference type="ARBA" id="ARBA00022692"/>
    </source>
</evidence>
<feature type="transmembrane region" description="Helical" evidence="9">
    <location>
        <begin position="84"/>
        <end position="105"/>
    </location>
</feature>
<keyword evidence="5 9" id="KW-0812">Transmembrane</keyword>
<dbReference type="InterPro" id="IPR007387">
    <property type="entry name" value="TRAP_DctQ"/>
</dbReference>
<keyword evidence="3" id="KW-1003">Cell membrane</keyword>
<name>A0A917HMB0_9BACI</name>
<comment type="similarity">
    <text evidence="8">Belongs to the TRAP transporter small permease family.</text>
</comment>
<evidence type="ECO:0000256" key="8">
    <source>
        <dbReference type="ARBA" id="ARBA00038436"/>
    </source>
</evidence>
<reference evidence="11" key="1">
    <citation type="journal article" date="2014" name="Int. J. Syst. Evol. Microbiol.">
        <title>Complete genome sequence of Corynebacterium casei LMG S-19264T (=DSM 44701T), isolated from a smear-ripened cheese.</title>
        <authorList>
            <consortium name="US DOE Joint Genome Institute (JGI-PGF)"/>
            <person name="Walter F."/>
            <person name="Albersmeier A."/>
            <person name="Kalinowski J."/>
            <person name="Ruckert C."/>
        </authorList>
    </citation>
    <scope>NUCLEOTIDE SEQUENCE</scope>
    <source>
        <strain evidence="11">CGMCC 1.12754</strain>
    </source>
</reference>
<evidence type="ECO:0000256" key="6">
    <source>
        <dbReference type="ARBA" id="ARBA00022989"/>
    </source>
</evidence>
<organism evidence="11 12">
    <name type="scientific">Virgibacillus oceani</name>
    <dbReference type="NCBI Taxonomy" id="1479511"/>
    <lineage>
        <taxon>Bacteria</taxon>
        <taxon>Bacillati</taxon>
        <taxon>Bacillota</taxon>
        <taxon>Bacilli</taxon>
        <taxon>Bacillales</taxon>
        <taxon>Bacillaceae</taxon>
        <taxon>Virgibacillus</taxon>
    </lineage>
</organism>
<comment type="subcellular location">
    <subcellularLocation>
        <location evidence="1">Cell inner membrane</location>
        <topology evidence="1">Multi-pass membrane protein</topology>
    </subcellularLocation>
</comment>
<dbReference type="EMBL" id="BMFR01000015">
    <property type="protein sequence ID" value="GGG83038.1"/>
    <property type="molecule type" value="Genomic_DNA"/>
</dbReference>
<dbReference type="PANTHER" id="PTHR35011:SF2">
    <property type="entry name" value="2,3-DIKETO-L-GULONATE TRAP TRANSPORTER SMALL PERMEASE PROTEIN YIAM"/>
    <property type="match status" value="1"/>
</dbReference>
<evidence type="ECO:0000313" key="12">
    <source>
        <dbReference type="Proteomes" id="UP000622860"/>
    </source>
</evidence>
<keyword evidence="7 9" id="KW-0472">Membrane</keyword>
<evidence type="ECO:0000256" key="2">
    <source>
        <dbReference type="ARBA" id="ARBA00022448"/>
    </source>
</evidence>
<evidence type="ECO:0000256" key="4">
    <source>
        <dbReference type="ARBA" id="ARBA00022519"/>
    </source>
</evidence>
<dbReference type="PANTHER" id="PTHR35011">
    <property type="entry name" value="2,3-DIKETO-L-GULONATE TRAP TRANSPORTER SMALL PERMEASE PROTEIN YIAM"/>
    <property type="match status" value="1"/>
</dbReference>
<dbReference type="RefSeq" id="WP_188456259.1">
    <property type="nucleotide sequence ID" value="NZ_BMFR01000015.1"/>
</dbReference>
<evidence type="ECO:0000313" key="11">
    <source>
        <dbReference type="EMBL" id="GGG83038.1"/>
    </source>
</evidence>
<accession>A0A917HMB0</accession>
<evidence type="ECO:0000256" key="1">
    <source>
        <dbReference type="ARBA" id="ARBA00004429"/>
    </source>
</evidence>
<dbReference type="GO" id="GO:0022857">
    <property type="term" value="F:transmembrane transporter activity"/>
    <property type="evidence" value="ECO:0007669"/>
    <property type="project" value="TreeGrafter"/>
</dbReference>
<dbReference type="Proteomes" id="UP000622860">
    <property type="component" value="Unassembled WGS sequence"/>
</dbReference>
<gene>
    <name evidence="11" type="ORF">GCM10011398_30750</name>
</gene>
<evidence type="ECO:0000256" key="7">
    <source>
        <dbReference type="ARBA" id="ARBA00023136"/>
    </source>
</evidence>
<feature type="transmembrane region" description="Helical" evidence="9">
    <location>
        <begin position="12"/>
        <end position="33"/>
    </location>
</feature>
<keyword evidence="4" id="KW-0997">Cell inner membrane</keyword>
<evidence type="ECO:0000259" key="10">
    <source>
        <dbReference type="Pfam" id="PF04290"/>
    </source>
</evidence>
<proteinExistence type="inferred from homology"/>